<dbReference type="OrthoDB" id="416741at2759"/>
<sequence length="504" mass="56124">MGIHTVSTCNLRPKDRMCTCYGIDSINSILQSFMHRVVFLFLDSIVTLNPQGIDSILQIACFEQVRAANTIVTLPTGKGKTLIAVLAIDHFRAQVPDKWVVFIVPTRTLVSQMAEYCEQHCKERPEAAQLCGLWMDSWDDMRWRECLRKHRVLVGTPEVFRVALGKGYLAPDKVSLLVFDECHNATGNSPMAAIMKDSIHGATVQPRILGLTASFVHGKLKRKRDAETAKFLLEELLLANICCPTVPEEPSTGPGRQWLSIPYPKEQLEEEFGQTLEELVTNLTQGCDPQGHLKELHKVMGRLKHVFGQLGRDGFVYCVQKSVVHHLEHQAIQLAALSATRGRGELLQAQLPALRARLRSCAQQLITDARLLSAPRRSQKAETLLNLISQKLAGRKGIVFVTQVLLTCPLADSINKQVHAEGMRAEGIYSGMAKADQDAAMKGFREGRTHVLVATDVLLEGVDVPDCEWIVRFNDFHTTKSHVQGSGRARSENAEVYYLQCLSS</sequence>
<keyword evidence="2" id="KW-0067">ATP-binding</keyword>
<accession>A0A813HJH7</accession>
<dbReference type="GO" id="GO:0005524">
    <property type="term" value="F:ATP binding"/>
    <property type="evidence" value="ECO:0007669"/>
    <property type="project" value="UniProtKB-KW"/>
</dbReference>
<evidence type="ECO:0000259" key="4">
    <source>
        <dbReference type="PROSITE" id="PS51194"/>
    </source>
</evidence>
<dbReference type="Pfam" id="PF00271">
    <property type="entry name" value="Helicase_C"/>
    <property type="match status" value="1"/>
</dbReference>
<dbReference type="GO" id="GO:0003676">
    <property type="term" value="F:nucleic acid binding"/>
    <property type="evidence" value="ECO:0007669"/>
    <property type="project" value="InterPro"/>
</dbReference>
<evidence type="ECO:0000259" key="3">
    <source>
        <dbReference type="PROSITE" id="PS51192"/>
    </source>
</evidence>
<dbReference type="Gene3D" id="3.40.50.300">
    <property type="entry name" value="P-loop containing nucleotide triphosphate hydrolases"/>
    <property type="match status" value="2"/>
</dbReference>
<dbReference type="PROSITE" id="PS51194">
    <property type="entry name" value="HELICASE_CTER"/>
    <property type="match status" value="1"/>
</dbReference>
<dbReference type="InterPro" id="IPR011545">
    <property type="entry name" value="DEAD/DEAH_box_helicase_dom"/>
</dbReference>
<keyword evidence="1" id="KW-0547">Nucleotide-binding</keyword>
<evidence type="ECO:0000313" key="5">
    <source>
        <dbReference type="EMBL" id="CAE8638123.1"/>
    </source>
</evidence>
<evidence type="ECO:0000256" key="1">
    <source>
        <dbReference type="ARBA" id="ARBA00022741"/>
    </source>
</evidence>
<dbReference type="PROSITE" id="PS51192">
    <property type="entry name" value="HELICASE_ATP_BIND_1"/>
    <property type="match status" value="1"/>
</dbReference>
<dbReference type="GO" id="GO:0005737">
    <property type="term" value="C:cytoplasm"/>
    <property type="evidence" value="ECO:0007669"/>
    <property type="project" value="TreeGrafter"/>
</dbReference>
<organism evidence="5 6">
    <name type="scientific">Polarella glacialis</name>
    <name type="common">Dinoflagellate</name>
    <dbReference type="NCBI Taxonomy" id="89957"/>
    <lineage>
        <taxon>Eukaryota</taxon>
        <taxon>Sar</taxon>
        <taxon>Alveolata</taxon>
        <taxon>Dinophyceae</taxon>
        <taxon>Suessiales</taxon>
        <taxon>Suessiaceae</taxon>
        <taxon>Polarella</taxon>
    </lineage>
</organism>
<proteinExistence type="predicted"/>
<dbReference type="InterPro" id="IPR027417">
    <property type="entry name" value="P-loop_NTPase"/>
</dbReference>
<dbReference type="Pfam" id="PF00270">
    <property type="entry name" value="DEAD"/>
    <property type="match status" value="1"/>
</dbReference>
<name>A0A813HJH7_POLGL</name>
<dbReference type="PANTHER" id="PTHR14074:SF16">
    <property type="entry name" value="ANTIVIRAL INNATE IMMUNE RESPONSE RECEPTOR RIG-I"/>
    <property type="match status" value="1"/>
</dbReference>
<feature type="domain" description="Helicase ATP-binding" evidence="3">
    <location>
        <begin position="61"/>
        <end position="233"/>
    </location>
</feature>
<dbReference type="Proteomes" id="UP000654075">
    <property type="component" value="Unassembled WGS sequence"/>
</dbReference>
<dbReference type="PANTHER" id="PTHR14074">
    <property type="entry name" value="HELICASE WITH DEATH DOMAIN-RELATED"/>
    <property type="match status" value="1"/>
</dbReference>
<evidence type="ECO:0000256" key="2">
    <source>
        <dbReference type="ARBA" id="ARBA00022840"/>
    </source>
</evidence>
<dbReference type="EMBL" id="CAJNNV010031867">
    <property type="protein sequence ID" value="CAE8638123.1"/>
    <property type="molecule type" value="Genomic_DNA"/>
</dbReference>
<dbReference type="SMART" id="SM00487">
    <property type="entry name" value="DEXDc"/>
    <property type="match status" value="1"/>
</dbReference>
<dbReference type="OMA" id="LANICCP"/>
<dbReference type="InterPro" id="IPR014001">
    <property type="entry name" value="Helicase_ATP-bd"/>
</dbReference>
<evidence type="ECO:0000313" key="6">
    <source>
        <dbReference type="Proteomes" id="UP000654075"/>
    </source>
</evidence>
<protein>
    <submittedName>
        <fullName evidence="5">Uncharacterized protein</fullName>
    </submittedName>
</protein>
<comment type="caution">
    <text evidence="5">The sequence shown here is derived from an EMBL/GenBank/DDBJ whole genome shotgun (WGS) entry which is preliminary data.</text>
</comment>
<keyword evidence="6" id="KW-1185">Reference proteome</keyword>
<dbReference type="SMART" id="SM00490">
    <property type="entry name" value="HELICc"/>
    <property type="match status" value="1"/>
</dbReference>
<dbReference type="AlphaFoldDB" id="A0A813HJH7"/>
<feature type="domain" description="Helicase C-terminal" evidence="4">
    <location>
        <begin position="380"/>
        <end position="504"/>
    </location>
</feature>
<gene>
    <name evidence="5" type="ORF">PGLA1383_LOCUS53388</name>
</gene>
<dbReference type="InterPro" id="IPR001650">
    <property type="entry name" value="Helicase_C-like"/>
</dbReference>
<dbReference type="SUPFAM" id="SSF52540">
    <property type="entry name" value="P-loop containing nucleoside triphosphate hydrolases"/>
    <property type="match status" value="1"/>
</dbReference>
<dbReference type="InterPro" id="IPR051363">
    <property type="entry name" value="RLR_Helicase"/>
</dbReference>
<reference evidence="5" key="1">
    <citation type="submission" date="2021-02" db="EMBL/GenBank/DDBJ databases">
        <authorList>
            <person name="Dougan E. K."/>
            <person name="Rhodes N."/>
            <person name="Thang M."/>
            <person name="Chan C."/>
        </authorList>
    </citation>
    <scope>NUCLEOTIDE SEQUENCE</scope>
</reference>